<dbReference type="EC" id="3.4.21.1" evidence="8"/>
<dbReference type="Proteomes" id="UP000053105">
    <property type="component" value="Unassembled WGS sequence"/>
</dbReference>
<dbReference type="InterPro" id="IPR043504">
    <property type="entry name" value="Peptidase_S1_PA_chymotrypsin"/>
</dbReference>
<protein>
    <recommendedName>
        <fullName evidence="8">chymotrypsin</fullName>
        <ecNumber evidence="8">3.4.21.1</ecNumber>
    </recommendedName>
</protein>
<evidence type="ECO:0000256" key="5">
    <source>
        <dbReference type="ARBA" id="ARBA00022825"/>
    </source>
</evidence>
<dbReference type="SMART" id="SM00020">
    <property type="entry name" value="Tryp_SPc"/>
    <property type="match status" value="1"/>
</dbReference>
<sequence>MPVPRLVSFVKTLRRLDVWAGWIISTTHGKIVVIFLTFMPKCNNPERPNIQEMRFSLQGTSRGTMTQLTPPVPAKKRTGAGLEKDCDREIARRERSSILIQPEGEPYNKFTKTSPKGDRCTFKGSPGICTVLDEQNCPSVYQDLLAGIPPPPICGYKRFKPIICCPTKSTSTTETTTTTTIRPTTTTTIRTTTTNINDRPSFNRTGAKARAKCEEYAKSVFTLVQTPVLIFDQNVVNVSLCGIETRKLIVGGTKAAPREFPHMAAIGYDSRNGVVWQCGGTLISERFVLSAAHCVSSIVWGKANWVRLGDLNLKRTDDDARPQDLQIVKRIKHPKYSIRYSYHDIALFKLEKDVEFSAYIRPSCLPYSSPDVDTDKATATGWGADEYLGDPTNDLLKVTINLVSQSICNRSYGYDSKLPRGIVDEWQICAGENGKDTCQGDSGGPLSIFNTDYYCMYNLIGVTSFGIVCGENIPGVYTRVYNYISWIERTVWPDF</sequence>
<dbReference type="InterPro" id="IPR009003">
    <property type="entry name" value="Peptidase_S1_PA"/>
</dbReference>
<proteinExistence type="inferred from homology"/>
<evidence type="ECO:0000256" key="2">
    <source>
        <dbReference type="ARBA" id="ARBA00022525"/>
    </source>
</evidence>
<dbReference type="InterPro" id="IPR051487">
    <property type="entry name" value="Ser/Thr_Proteases_Immune/Dev"/>
</dbReference>
<dbReference type="InterPro" id="IPR033116">
    <property type="entry name" value="TRYPSIN_SER"/>
</dbReference>
<dbReference type="Gene3D" id="2.40.10.10">
    <property type="entry name" value="Trypsin-like serine proteases"/>
    <property type="match status" value="1"/>
</dbReference>
<dbReference type="GO" id="GO:0004252">
    <property type="term" value="F:serine-type endopeptidase activity"/>
    <property type="evidence" value="ECO:0007669"/>
    <property type="project" value="UniProtKB-EC"/>
</dbReference>
<dbReference type="InterPro" id="IPR001254">
    <property type="entry name" value="Trypsin_dom"/>
</dbReference>
<evidence type="ECO:0000313" key="11">
    <source>
        <dbReference type="EMBL" id="KOX67543.1"/>
    </source>
</evidence>
<keyword evidence="2" id="KW-0964">Secreted</keyword>
<evidence type="ECO:0000256" key="1">
    <source>
        <dbReference type="ARBA" id="ARBA00004239"/>
    </source>
</evidence>
<dbReference type="GO" id="GO:0016485">
    <property type="term" value="P:protein processing"/>
    <property type="evidence" value="ECO:0007669"/>
    <property type="project" value="UniProtKB-ARBA"/>
</dbReference>
<dbReference type="GO" id="GO:0005576">
    <property type="term" value="C:extracellular region"/>
    <property type="evidence" value="ECO:0007669"/>
    <property type="project" value="UniProtKB-SubCell"/>
</dbReference>
<dbReference type="SUPFAM" id="SSF50494">
    <property type="entry name" value="Trypsin-like serine proteases"/>
    <property type="match status" value="1"/>
</dbReference>
<dbReference type="InterPro" id="IPR001314">
    <property type="entry name" value="Peptidase_S1A"/>
</dbReference>
<keyword evidence="12" id="KW-1185">Reference proteome</keyword>
<evidence type="ECO:0000259" key="10">
    <source>
        <dbReference type="PROSITE" id="PS50240"/>
    </source>
</evidence>
<evidence type="ECO:0000256" key="3">
    <source>
        <dbReference type="ARBA" id="ARBA00022670"/>
    </source>
</evidence>
<feature type="domain" description="Peptidase S1" evidence="10">
    <location>
        <begin position="249"/>
        <end position="492"/>
    </location>
</feature>
<dbReference type="OrthoDB" id="6339452at2759"/>
<dbReference type="InterPro" id="IPR018114">
    <property type="entry name" value="TRYPSIN_HIS"/>
</dbReference>
<name>A0A0M8ZQF8_9HYME</name>
<dbReference type="PROSITE" id="PS00134">
    <property type="entry name" value="TRYPSIN_HIS"/>
    <property type="match status" value="1"/>
</dbReference>
<dbReference type="PANTHER" id="PTHR24256">
    <property type="entry name" value="TRYPTASE-RELATED"/>
    <property type="match status" value="1"/>
</dbReference>
<comment type="subcellular location">
    <subcellularLocation>
        <location evidence="1">Secreted</location>
        <location evidence="1">Extracellular space</location>
    </subcellularLocation>
</comment>
<comment type="similarity">
    <text evidence="7">Belongs to the peptidase S1 family. CLIP subfamily.</text>
</comment>
<evidence type="ECO:0000256" key="8">
    <source>
        <dbReference type="ARBA" id="ARBA00044036"/>
    </source>
</evidence>
<evidence type="ECO:0000256" key="7">
    <source>
        <dbReference type="ARBA" id="ARBA00024195"/>
    </source>
</evidence>
<dbReference type="PRINTS" id="PR00722">
    <property type="entry name" value="CHYMOTRYPSIN"/>
</dbReference>
<gene>
    <name evidence="11" type="ORF">WN51_09163</name>
</gene>
<keyword evidence="5 9" id="KW-0720">Serine protease</keyword>
<reference evidence="11 12" key="1">
    <citation type="submission" date="2015-07" db="EMBL/GenBank/DDBJ databases">
        <title>The genome of Melipona quadrifasciata.</title>
        <authorList>
            <person name="Pan H."/>
            <person name="Kapheim K."/>
        </authorList>
    </citation>
    <scope>NUCLEOTIDE SEQUENCE [LARGE SCALE GENOMIC DNA]</scope>
    <source>
        <strain evidence="11">0111107301</strain>
        <tissue evidence="11">Whole body</tissue>
    </source>
</reference>
<organism evidence="11 12">
    <name type="scientific">Melipona quadrifasciata</name>
    <dbReference type="NCBI Taxonomy" id="166423"/>
    <lineage>
        <taxon>Eukaryota</taxon>
        <taxon>Metazoa</taxon>
        <taxon>Ecdysozoa</taxon>
        <taxon>Arthropoda</taxon>
        <taxon>Hexapoda</taxon>
        <taxon>Insecta</taxon>
        <taxon>Pterygota</taxon>
        <taxon>Neoptera</taxon>
        <taxon>Endopterygota</taxon>
        <taxon>Hymenoptera</taxon>
        <taxon>Apocrita</taxon>
        <taxon>Aculeata</taxon>
        <taxon>Apoidea</taxon>
        <taxon>Anthophila</taxon>
        <taxon>Apidae</taxon>
        <taxon>Melipona</taxon>
    </lineage>
</organism>
<accession>A0A0M8ZQF8</accession>
<dbReference type="PROSITE" id="PS00135">
    <property type="entry name" value="TRYPSIN_SER"/>
    <property type="match status" value="1"/>
</dbReference>
<dbReference type="FunFam" id="2.40.10.10:FF:000047">
    <property type="entry name" value="Trypsin eta"/>
    <property type="match status" value="1"/>
</dbReference>
<evidence type="ECO:0000256" key="9">
    <source>
        <dbReference type="RuleBase" id="RU363034"/>
    </source>
</evidence>
<evidence type="ECO:0000256" key="6">
    <source>
        <dbReference type="ARBA" id="ARBA00023157"/>
    </source>
</evidence>
<dbReference type="PROSITE" id="PS50240">
    <property type="entry name" value="TRYPSIN_DOM"/>
    <property type="match status" value="1"/>
</dbReference>
<dbReference type="EMBL" id="KQ436026">
    <property type="protein sequence ID" value="KOX67543.1"/>
    <property type="molecule type" value="Genomic_DNA"/>
</dbReference>
<dbReference type="CDD" id="cd00190">
    <property type="entry name" value="Tryp_SPc"/>
    <property type="match status" value="1"/>
</dbReference>
<dbReference type="Pfam" id="PF00089">
    <property type="entry name" value="Trypsin"/>
    <property type="match status" value="1"/>
</dbReference>
<evidence type="ECO:0000313" key="12">
    <source>
        <dbReference type="Proteomes" id="UP000053105"/>
    </source>
</evidence>
<dbReference type="STRING" id="166423.A0A0M8ZQF8"/>
<dbReference type="AlphaFoldDB" id="A0A0M8ZQF8"/>
<keyword evidence="6" id="KW-1015">Disulfide bond</keyword>
<evidence type="ECO:0000256" key="4">
    <source>
        <dbReference type="ARBA" id="ARBA00022801"/>
    </source>
</evidence>
<keyword evidence="4 9" id="KW-0378">Hydrolase</keyword>
<keyword evidence="3 9" id="KW-0645">Protease</keyword>